<organism evidence="3 4">
    <name type="scientific">Nocardioides hankookensis</name>
    <dbReference type="NCBI Taxonomy" id="443157"/>
    <lineage>
        <taxon>Bacteria</taxon>
        <taxon>Bacillati</taxon>
        <taxon>Actinomycetota</taxon>
        <taxon>Actinomycetes</taxon>
        <taxon>Propionibacteriales</taxon>
        <taxon>Nocardioidaceae</taxon>
        <taxon>Nocardioides</taxon>
    </lineage>
</organism>
<dbReference type="Pfam" id="PF00691">
    <property type="entry name" value="OmpA"/>
    <property type="match status" value="1"/>
</dbReference>
<dbReference type="SUPFAM" id="SSF103088">
    <property type="entry name" value="OmpA-like"/>
    <property type="match status" value="1"/>
</dbReference>
<sequence length="420" mass="42819">MLRTSAPRRRRGLILLVLTALTGAILALTPATANAMCRTGALARGGCGVPQEIDFPPLADTRVDHGPVPLLATVSTAPIRVAARIPTPPGVVVYTSTTPAVCTISGATAVLVAPGTCSVQADAPEAGYYLAADPVTRAFQVLPLPEVPAAPAAPAAPAGERPVLTLKVPAGLPLSAGTTSARATSTGAGAIAVRSVSPKVCRTTEAGAVRLTGAGSCRLHATQAGADAVAASFPVWGFPAVPAKAKATDLLTVLGKGEAAYRVVATPAGVCREADGEVALIDGGVCRIEVRDGGDVVRTDAVKVTVPAKPAGTRRSLDLGATIYFAFNSAQLTADGRSTLRKVAPMLAKADLVVVYGHTFGPGHNSASSRSLAARRARATVAFLDGLGVRSKVVSEVAMAMQQPVSSTAWKNRRAEVYYR</sequence>
<dbReference type="RefSeq" id="WP_379159396.1">
    <property type="nucleotide sequence ID" value="NZ_JBHSRJ010000009.1"/>
</dbReference>
<dbReference type="InterPro" id="IPR036737">
    <property type="entry name" value="OmpA-like_sf"/>
</dbReference>
<keyword evidence="1" id="KW-0472">Membrane</keyword>
<reference evidence="4" key="1">
    <citation type="journal article" date="2019" name="Int. J. Syst. Evol. Microbiol.">
        <title>The Global Catalogue of Microorganisms (GCM) 10K type strain sequencing project: providing services to taxonomists for standard genome sequencing and annotation.</title>
        <authorList>
            <consortium name="The Broad Institute Genomics Platform"/>
            <consortium name="The Broad Institute Genome Sequencing Center for Infectious Disease"/>
            <person name="Wu L."/>
            <person name="Ma J."/>
        </authorList>
    </citation>
    <scope>NUCLEOTIDE SEQUENCE [LARGE SCALE GENOMIC DNA]</scope>
    <source>
        <strain evidence="4">CCUG 54522</strain>
    </source>
</reference>
<evidence type="ECO:0000259" key="2">
    <source>
        <dbReference type="PROSITE" id="PS51123"/>
    </source>
</evidence>
<evidence type="ECO:0000313" key="3">
    <source>
        <dbReference type="EMBL" id="MFC6045707.1"/>
    </source>
</evidence>
<keyword evidence="4" id="KW-1185">Reference proteome</keyword>
<dbReference type="PROSITE" id="PS51123">
    <property type="entry name" value="OMPA_2"/>
    <property type="match status" value="1"/>
</dbReference>
<dbReference type="Gene3D" id="3.30.1330.60">
    <property type="entry name" value="OmpA-like domain"/>
    <property type="match status" value="1"/>
</dbReference>
<name>A0ABW1LR99_9ACTN</name>
<dbReference type="EMBL" id="JBHSRJ010000009">
    <property type="protein sequence ID" value="MFC6045707.1"/>
    <property type="molecule type" value="Genomic_DNA"/>
</dbReference>
<protein>
    <submittedName>
        <fullName evidence="3">OmpA family protein</fullName>
    </submittedName>
</protein>
<dbReference type="Proteomes" id="UP001596135">
    <property type="component" value="Unassembled WGS sequence"/>
</dbReference>
<evidence type="ECO:0000313" key="4">
    <source>
        <dbReference type="Proteomes" id="UP001596135"/>
    </source>
</evidence>
<feature type="domain" description="OmpA-like" evidence="2">
    <location>
        <begin position="312"/>
        <end position="420"/>
    </location>
</feature>
<gene>
    <name evidence="3" type="ORF">ACFPYL_21665</name>
</gene>
<dbReference type="InterPro" id="IPR006665">
    <property type="entry name" value="OmpA-like"/>
</dbReference>
<comment type="caution">
    <text evidence="3">The sequence shown here is derived from an EMBL/GenBank/DDBJ whole genome shotgun (WGS) entry which is preliminary data.</text>
</comment>
<proteinExistence type="predicted"/>
<accession>A0ABW1LR99</accession>
<evidence type="ECO:0000256" key="1">
    <source>
        <dbReference type="PROSITE-ProRule" id="PRU00473"/>
    </source>
</evidence>